<evidence type="ECO:0000256" key="7">
    <source>
        <dbReference type="ARBA" id="ARBA00022989"/>
    </source>
</evidence>
<dbReference type="PROSITE" id="PS00449">
    <property type="entry name" value="ATPASE_A"/>
    <property type="match status" value="1"/>
</dbReference>
<dbReference type="CDD" id="cd00310">
    <property type="entry name" value="ATP-synt_Fo_a_6"/>
    <property type="match status" value="1"/>
</dbReference>
<keyword evidence="14" id="KW-1185">Reference proteome</keyword>
<dbReference type="RefSeq" id="WP_212819931.1">
    <property type="nucleotide sequence ID" value="NZ_AP023415.1"/>
</dbReference>
<keyword evidence="6 11" id="KW-0375">Hydrogen ion transport</keyword>
<keyword evidence="4 11" id="KW-0138">CF(0)</keyword>
<feature type="transmembrane region" description="Helical" evidence="11">
    <location>
        <begin position="75"/>
        <end position="94"/>
    </location>
</feature>
<proteinExistence type="inferred from homology"/>
<comment type="subcellular location">
    <subcellularLocation>
        <location evidence="11 12">Cell membrane</location>
        <topology evidence="11 12">Multi-pass membrane protein</topology>
    </subcellularLocation>
    <subcellularLocation>
        <location evidence="1">Membrane</location>
        <topology evidence="1">Multi-pass membrane protein</topology>
    </subcellularLocation>
</comment>
<evidence type="ECO:0000313" key="14">
    <source>
        <dbReference type="Proteomes" id="UP000681343"/>
    </source>
</evidence>
<evidence type="ECO:0000256" key="3">
    <source>
        <dbReference type="ARBA" id="ARBA00022448"/>
    </source>
</evidence>
<dbReference type="InterPro" id="IPR045082">
    <property type="entry name" value="ATP_syn_F0_a_bact/chloroplast"/>
</dbReference>
<dbReference type="InterPro" id="IPR023011">
    <property type="entry name" value="ATP_synth_F0_asu_AS"/>
</dbReference>
<dbReference type="InterPro" id="IPR000568">
    <property type="entry name" value="ATP_synth_F0_asu"/>
</dbReference>
<dbReference type="PANTHER" id="PTHR42823:SF3">
    <property type="entry name" value="ATP SYNTHASE SUBUNIT A, CHLOROPLASTIC"/>
    <property type="match status" value="1"/>
</dbReference>
<evidence type="ECO:0000256" key="2">
    <source>
        <dbReference type="ARBA" id="ARBA00006810"/>
    </source>
</evidence>
<evidence type="ECO:0000256" key="9">
    <source>
        <dbReference type="ARBA" id="ARBA00023136"/>
    </source>
</evidence>
<dbReference type="PRINTS" id="PR00123">
    <property type="entry name" value="ATPASEA"/>
</dbReference>
<evidence type="ECO:0000256" key="1">
    <source>
        <dbReference type="ARBA" id="ARBA00004141"/>
    </source>
</evidence>
<dbReference type="InterPro" id="IPR035908">
    <property type="entry name" value="F0_ATP_A_sf"/>
</dbReference>
<evidence type="ECO:0000256" key="5">
    <source>
        <dbReference type="ARBA" id="ARBA00022692"/>
    </source>
</evidence>
<organism evidence="13 14">
    <name type="scientific">Vescimonas fastidiosa</name>
    <dbReference type="NCBI Taxonomy" id="2714353"/>
    <lineage>
        <taxon>Bacteria</taxon>
        <taxon>Bacillati</taxon>
        <taxon>Bacillota</taxon>
        <taxon>Clostridia</taxon>
        <taxon>Eubacteriales</taxon>
        <taxon>Oscillospiraceae</taxon>
        <taxon>Vescimonas</taxon>
    </lineage>
</organism>
<dbReference type="NCBIfam" id="TIGR01131">
    <property type="entry name" value="ATP_synt_6_or_A"/>
    <property type="match status" value="1"/>
</dbReference>
<dbReference type="KEGG" id="vfa:MM35RIKEN_10790"/>
<dbReference type="GO" id="GO:0042777">
    <property type="term" value="P:proton motive force-driven plasma membrane ATP synthesis"/>
    <property type="evidence" value="ECO:0007669"/>
    <property type="project" value="TreeGrafter"/>
</dbReference>
<dbReference type="Proteomes" id="UP000681343">
    <property type="component" value="Chromosome"/>
</dbReference>
<keyword evidence="8 11" id="KW-0406">Ion transport</keyword>
<evidence type="ECO:0000256" key="12">
    <source>
        <dbReference type="RuleBase" id="RU000483"/>
    </source>
</evidence>
<comment type="similarity">
    <text evidence="2 11 12">Belongs to the ATPase A chain family.</text>
</comment>
<evidence type="ECO:0000256" key="6">
    <source>
        <dbReference type="ARBA" id="ARBA00022781"/>
    </source>
</evidence>
<dbReference type="GO" id="GO:0046933">
    <property type="term" value="F:proton-transporting ATP synthase activity, rotational mechanism"/>
    <property type="evidence" value="ECO:0007669"/>
    <property type="project" value="UniProtKB-UniRule"/>
</dbReference>
<dbReference type="Gene3D" id="1.20.120.220">
    <property type="entry name" value="ATP synthase, F0 complex, subunit A"/>
    <property type="match status" value="1"/>
</dbReference>
<feature type="transmembrane region" description="Helical" evidence="11">
    <location>
        <begin position="133"/>
        <end position="153"/>
    </location>
</feature>
<keyword evidence="11" id="KW-1003">Cell membrane</keyword>
<keyword evidence="10 11" id="KW-0066">ATP synthesis</keyword>
<feature type="transmembrane region" description="Helical" evidence="11">
    <location>
        <begin position="20"/>
        <end position="38"/>
    </location>
</feature>
<gene>
    <name evidence="11 13" type="primary">atpB</name>
    <name evidence="13" type="ORF">MM35RIKEN_10790</name>
</gene>
<accession>A0A810PXP4</accession>
<comment type="function">
    <text evidence="11 12">Key component of the proton channel; it plays a direct role in the translocation of protons across the membrane.</text>
</comment>
<name>A0A810PXP4_9FIRM</name>
<evidence type="ECO:0000256" key="11">
    <source>
        <dbReference type="HAMAP-Rule" id="MF_01393"/>
    </source>
</evidence>
<evidence type="ECO:0000256" key="4">
    <source>
        <dbReference type="ARBA" id="ARBA00022547"/>
    </source>
</evidence>
<keyword evidence="9 11" id="KW-0472">Membrane</keyword>
<keyword evidence="3 11" id="KW-0813">Transport</keyword>
<keyword evidence="7 11" id="KW-1133">Transmembrane helix</keyword>
<feature type="transmembrane region" description="Helical" evidence="11">
    <location>
        <begin position="190"/>
        <end position="215"/>
    </location>
</feature>
<dbReference type="PANTHER" id="PTHR42823">
    <property type="entry name" value="ATP SYNTHASE SUBUNIT A, CHLOROPLASTIC"/>
    <property type="match status" value="1"/>
</dbReference>
<dbReference type="AlphaFoldDB" id="A0A810PXP4"/>
<dbReference type="SUPFAM" id="SSF81336">
    <property type="entry name" value="F1F0 ATP synthase subunit A"/>
    <property type="match status" value="1"/>
</dbReference>
<protein>
    <recommendedName>
        <fullName evidence="11 12">ATP synthase subunit a</fullName>
    </recommendedName>
    <alternativeName>
        <fullName evidence="11">ATP synthase F0 sector subunit a</fullName>
    </alternativeName>
    <alternativeName>
        <fullName evidence="11">F-ATPase subunit 6</fullName>
    </alternativeName>
</protein>
<sequence>MEHTSNILFSIGPLEVTKTVVTMWVIIVVLGFVSWLATRRLKEVPGPIQSAAEMAVTKLQDYFAGNMGRDNARRYFPVMATFFIFIVVSNYSGLLPGAGHGFAVPTANLSTTAGLAVIAFFTTHIVGVKRRGFLGYLKTFISPFILMLPLNLIEQVVRPFSLALRLYGNLYGEEMVTEQLSGIFPLVLPLVMQVMSLLFCLIQAVVFTMLLSIYIEEAVGEEE</sequence>
<keyword evidence="5 11" id="KW-0812">Transmembrane</keyword>
<evidence type="ECO:0000256" key="10">
    <source>
        <dbReference type="ARBA" id="ARBA00023310"/>
    </source>
</evidence>
<evidence type="ECO:0000313" key="13">
    <source>
        <dbReference type="EMBL" id="BCK78887.1"/>
    </source>
</evidence>
<reference evidence="13" key="1">
    <citation type="submission" date="2020-09" db="EMBL/GenBank/DDBJ databases">
        <title>New species isolated from human feces.</title>
        <authorList>
            <person name="Kitahara M."/>
            <person name="Shigeno Y."/>
            <person name="Shime M."/>
            <person name="Matsumoto Y."/>
            <person name="Nakamura S."/>
            <person name="Motooka D."/>
            <person name="Fukuoka S."/>
            <person name="Nishikawa H."/>
            <person name="Benno Y."/>
        </authorList>
    </citation>
    <scope>NUCLEOTIDE SEQUENCE</scope>
    <source>
        <strain evidence="13">MM35</strain>
    </source>
</reference>
<dbReference type="GO" id="GO:0045259">
    <property type="term" value="C:proton-transporting ATP synthase complex"/>
    <property type="evidence" value="ECO:0007669"/>
    <property type="project" value="UniProtKB-KW"/>
</dbReference>
<dbReference type="Pfam" id="PF00119">
    <property type="entry name" value="ATP-synt_A"/>
    <property type="match status" value="1"/>
</dbReference>
<dbReference type="HAMAP" id="MF_01393">
    <property type="entry name" value="ATP_synth_a_bact"/>
    <property type="match status" value="1"/>
</dbReference>
<feature type="transmembrane region" description="Helical" evidence="11">
    <location>
        <begin position="100"/>
        <end position="121"/>
    </location>
</feature>
<dbReference type="GO" id="GO:0005886">
    <property type="term" value="C:plasma membrane"/>
    <property type="evidence" value="ECO:0007669"/>
    <property type="project" value="UniProtKB-SubCell"/>
</dbReference>
<evidence type="ECO:0000256" key="8">
    <source>
        <dbReference type="ARBA" id="ARBA00023065"/>
    </source>
</evidence>
<dbReference type="EMBL" id="AP023415">
    <property type="protein sequence ID" value="BCK78887.1"/>
    <property type="molecule type" value="Genomic_DNA"/>
</dbReference>